<feature type="transmembrane region" description="Helical" evidence="2">
    <location>
        <begin position="12"/>
        <end position="32"/>
    </location>
</feature>
<feature type="compositionally biased region" description="Basic and acidic residues" evidence="1">
    <location>
        <begin position="110"/>
        <end position="122"/>
    </location>
</feature>
<feature type="region of interest" description="Disordered" evidence="1">
    <location>
        <begin position="42"/>
        <end position="149"/>
    </location>
</feature>
<accession>A0A260Z6Z5</accession>
<gene>
    <name evidence="4" type="ORF">FL82_16890</name>
    <name evidence="3" type="ORF">GCK72_010688</name>
</gene>
<dbReference type="EMBL" id="WUAV01000003">
    <property type="protein sequence ID" value="KAF1762426.1"/>
    <property type="molecule type" value="Genomic_DNA"/>
</dbReference>
<reference evidence="3 6" key="3">
    <citation type="submission" date="2019-12" db="EMBL/GenBank/DDBJ databases">
        <title>Chromosome-level assembly of the Caenorhabditis remanei genome.</title>
        <authorList>
            <person name="Teterina A.A."/>
            <person name="Willis J.H."/>
            <person name="Phillips P.C."/>
        </authorList>
    </citation>
    <scope>NUCLEOTIDE SEQUENCE [LARGE SCALE GENOMIC DNA]</scope>
    <source>
        <strain evidence="3 6">PX506</strain>
        <tissue evidence="3">Whole organism</tissue>
    </source>
</reference>
<feature type="compositionally biased region" description="Basic and acidic residues" evidence="1">
    <location>
        <begin position="67"/>
        <end position="83"/>
    </location>
</feature>
<keyword evidence="2" id="KW-0472">Membrane</keyword>
<feature type="compositionally biased region" description="Polar residues" evidence="1">
    <location>
        <begin position="132"/>
        <end position="148"/>
    </location>
</feature>
<evidence type="ECO:0000256" key="1">
    <source>
        <dbReference type="SAM" id="MobiDB-lite"/>
    </source>
</evidence>
<name>A0A260Z6Z5_CAERE</name>
<feature type="compositionally biased region" description="Basic and acidic residues" evidence="1">
    <location>
        <begin position="288"/>
        <end position="299"/>
    </location>
</feature>
<reference evidence="5" key="2">
    <citation type="submission" date="2017-08" db="EMBL/GenBank/DDBJ databases">
        <authorList>
            <person name="Fierst J.L."/>
        </authorList>
    </citation>
    <scope>NUCLEOTIDE SEQUENCE [LARGE SCALE GENOMIC DNA]</scope>
    <source>
        <strain evidence="5">PX439</strain>
    </source>
</reference>
<sequence length="299" mass="33276">MLDIAQVYTLTMFIRLTIEVLIGYLTCISVIIQCSKKKKPVTTATRASKQLVEESTMGPPPKKNKQKSKEKQVVEKKSADDVLKSQQKQKSVESGPGEKKKSKLSKISNKKSDKSTPSDAKESGGQSKPMDGTQNGPTPNDETGNGSLKNIGDLLVMKAENCGEMDVTIEDIETPVMHDRVVRVAATDMIFDPKQVAYKGCVDNDKDPKEVEDLEKELQAACAKHELRFKNVRKNEEKNPNAKLPKSPESEKSTEKRAAPDARIKMRPDQCVLFETKEQLTEDDQEAEEQKNEANKAPK</sequence>
<feature type="compositionally biased region" description="Basic and acidic residues" evidence="1">
    <location>
        <begin position="229"/>
        <end position="268"/>
    </location>
</feature>
<evidence type="ECO:0000313" key="4">
    <source>
        <dbReference type="EMBL" id="OZF81224.1"/>
    </source>
</evidence>
<evidence type="ECO:0000256" key="2">
    <source>
        <dbReference type="SAM" id="Phobius"/>
    </source>
</evidence>
<reference evidence="4" key="1">
    <citation type="submission" date="2017-08" db="EMBL/GenBank/DDBJ databases">
        <authorList>
            <person name="de Groot N.N."/>
        </authorList>
    </citation>
    <scope>NUCLEOTIDE SEQUENCE [LARGE SCALE GENOMIC DNA]</scope>
    <source>
        <strain evidence="4">PX439</strain>
    </source>
</reference>
<feature type="non-terminal residue" evidence="4">
    <location>
        <position position="1"/>
    </location>
</feature>
<evidence type="ECO:0000313" key="6">
    <source>
        <dbReference type="Proteomes" id="UP000483820"/>
    </source>
</evidence>
<evidence type="ECO:0000313" key="3">
    <source>
        <dbReference type="EMBL" id="KAF1762426.1"/>
    </source>
</evidence>
<feature type="region of interest" description="Disordered" evidence="1">
    <location>
        <begin position="229"/>
        <end position="299"/>
    </location>
</feature>
<comment type="caution">
    <text evidence="4">The sequence shown here is derived from an EMBL/GenBank/DDBJ whole genome shotgun (WGS) entry which is preliminary data.</text>
</comment>
<organism evidence="4 5">
    <name type="scientific">Caenorhabditis remanei</name>
    <name type="common">Caenorhabditis vulgaris</name>
    <dbReference type="NCBI Taxonomy" id="31234"/>
    <lineage>
        <taxon>Eukaryota</taxon>
        <taxon>Metazoa</taxon>
        <taxon>Ecdysozoa</taxon>
        <taxon>Nematoda</taxon>
        <taxon>Chromadorea</taxon>
        <taxon>Rhabditida</taxon>
        <taxon>Rhabditina</taxon>
        <taxon>Rhabditomorpha</taxon>
        <taxon>Rhabditoidea</taxon>
        <taxon>Rhabditidae</taxon>
        <taxon>Peloderinae</taxon>
        <taxon>Caenorhabditis</taxon>
    </lineage>
</organism>
<dbReference type="Proteomes" id="UP000216624">
    <property type="component" value="Unassembled WGS sequence"/>
</dbReference>
<keyword evidence="2" id="KW-0812">Transmembrane</keyword>
<keyword evidence="2" id="KW-1133">Transmembrane helix</keyword>
<proteinExistence type="predicted"/>
<dbReference type="EMBL" id="NMWX01000288">
    <property type="protein sequence ID" value="OZF81224.1"/>
    <property type="molecule type" value="Genomic_DNA"/>
</dbReference>
<keyword evidence="5" id="KW-1185">Reference proteome</keyword>
<dbReference type="Proteomes" id="UP000483820">
    <property type="component" value="Chromosome III"/>
</dbReference>
<evidence type="ECO:0000313" key="5">
    <source>
        <dbReference type="Proteomes" id="UP000216624"/>
    </source>
</evidence>
<protein>
    <submittedName>
        <fullName evidence="4">Uncharacterized protein</fullName>
    </submittedName>
</protein>
<dbReference type="AlphaFoldDB" id="A0A260Z6Z5"/>